<evidence type="ECO:0000313" key="3">
    <source>
        <dbReference type="Proteomes" id="UP000184206"/>
    </source>
</evidence>
<accession>A0A1M7AAM5</accession>
<dbReference type="STRING" id="1123231.SAMN02745189_00082"/>
<sequence length="91" mass="9729">MEFIIALIALVFGILALVSFIAGIVLLGILIYRAVKNRPARKTGVLSALLIVASLILIIIMFALAFLLTGEETNSPVANVTTEQSETLKTT</sequence>
<protein>
    <submittedName>
        <fullName evidence="2">Uncharacterized protein</fullName>
    </submittedName>
</protein>
<dbReference type="EMBL" id="FRCF01000002">
    <property type="protein sequence ID" value="SHL39710.1"/>
    <property type="molecule type" value="Genomic_DNA"/>
</dbReference>
<keyword evidence="1" id="KW-1133">Transmembrane helix</keyword>
<feature type="transmembrane region" description="Helical" evidence="1">
    <location>
        <begin position="6"/>
        <end position="32"/>
    </location>
</feature>
<reference evidence="2 3" key="1">
    <citation type="submission" date="2016-11" db="EMBL/GenBank/DDBJ databases">
        <authorList>
            <person name="Jaros S."/>
            <person name="Januszkiewicz K."/>
            <person name="Wedrychowicz H."/>
        </authorList>
    </citation>
    <scope>NUCLEOTIDE SEQUENCE [LARGE SCALE GENOMIC DNA]</scope>
    <source>
        <strain evidence="2 3">DSM 16010</strain>
    </source>
</reference>
<dbReference type="Proteomes" id="UP000184206">
    <property type="component" value="Unassembled WGS sequence"/>
</dbReference>
<feature type="transmembrane region" description="Helical" evidence="1">
    <location>
        <begin position="44"/>
        <end position="68"/>
    </location>
</feature>
<keyword evidence="3" id="KW-1185">Reference proteome</keyword>
<proteinExistence type="predicted"/>
<dbReference type="RefSeq" id="WP_072707257.1">
    <property type="nucleotide sequence ID" value="NZ_FRCF01000002.1"/>
</dbReference>
<evidence type="ECO:0000313" key="2">
    <source>
        <dbReference type="EMBL" id="SHL39710.1"/>
    </source>
</evidence>
<name>A0A1M7AAM5_9BACL</name>
<evidence type="ECO:0000256" key="1">
    <source>
        <dbReference type="SAM" id="Phobius"/>
    </source>
</evidence>
<keyword evidence="1" id="KW-0472">Membrane</keyword>
<organism evidence="2 3">
    <name type="scientific">Lacicoccus alkaliphilus DSM 16010</name>
    <dbReference type="NCBI Taxonomy" id="1123231"/>
    <lineage>
        <taxon>Bacteria</taxon>
        <taxon>Bacillati</taxon>
        <taxon>Bacillota</taxon>
        <taxon>Bacilli</taxon>
        <taxon>Bacillales</taxon>
        <taxon>Salinicoccaceae</taxon>
        <taxon>Lacicoccus</taxon>
    </lineage>
</organism>
<gene>
    <name evidence="2" type="ORF">SAMN02745189_00082</name>
</gene>
<dbReference type="AlphaFoldDB" id="A0A1M7AAM5"/>
<keyword evidence="1" id="KW-0812">Transmembrane</keyword>